<feature type="compositionally biased region" description="Polar residues" evidence="4">
    <location>
        <begin position="1"/>
        <end position="11"/>
    </location>
</feature>
<feature type="region of interest" description="Disordered" evidence="4">
    <location>
        <begin position="1"/>
        <end position="41"/>
    </location>
</feature>
<dbReference type="SUPFAM" id="SSF56104">
    <property type="entry name" value="SAICAR synthase-like"/>
    <property type="match status" value="1"/>
</dbReference>
<dbReference type="Gene3D" id="3.30.470.160">
    <property type="entry name" value="Inositol polyphosphate kinase"/>
    <property type="match status" value="1"/>
</dbReference>
<evidence type="ECO:0000313" key="7">
    <source>
        <dbReference type="Proteomes" id="UP000553632"/>
    </source>
</evidence>
<dbReference type="InterPro" id="IPR035892">
    <property type="entry name" value="C2_domain_sf"/>
</dbReference>
<evidence type="ECO:0000256" key="1">
    <source>
        <dbReference type="ARBA" id="ARBA00007374"/>
    </source>
</evidence>
<sequence length="668" mass="73433">MGASCCSSSTAPDDPTRMDSLVEETRTDSQPRGGSSSAAVAVGSDVLTDGDEIDVRLLVDSDPFEQPVSPINQSGGTAAFYRVKYNEGSTGGRTSYYWIGKDLARAADEVDFYDEINALRKSENANGSGCNQSWAISEYMLEYAGVCRLRVKCPAKASARTGSEASSSVNGKSPVSATEVIEERDLILLRNLHDGYKKLRLLDIKMGEVTAVAGWQGKSRFRAWRGHRIDKHTNSQVEGFRLEGFGGSPWSLRSMDPSAALKMYKSQARRLQYQRLSAQDFLTFFLDMRHAYSSDGPLSQGRTPEEYIELVLLQILRKLCKICSALSEVKIPQMWVGSSIALGFDAEGLDSSGTPNTHVVLFDWGRSELNTAAKNARLSPEEQHKRSKYWGHYLCAAHRLFYETARVYYNRYLAERWRSVVFEVWDYDSITENDSVGRVAIPLDMSKLPTETFTSYVLFLMDCDDDGVLTRNSRGEASLLYVSLKRIEYAEESRFKEGVLVRVEKARNLPVKDYIGSCDAAVTVAVTDLPIRSQARVPRCVSEEKRSGTSPGDATGYPFPALGSAASASNCQCLQQSSVVTDSLDPIWGGPNGLGEVFEFAITKVDDVTGKDFLQAITGGEITTFDRTFCNGLFPISGGGIDTGGAYQDFVRNFLPTTCGDISSPSAC</sequence>
<dbReference type="OMA" id="WRGHRID"/>
<evidence type="ECO:0000256" key="3">
    <source>
        <dbReference type="ARBA" id="ARBA00022777"/>
    </source>
</evidence>
<dbReference type="EMBL" id="JABANO010012392">
    <property type="protein sequence ID" value="KAF4741890.1"/>
    <property type="molecule type" value="Genomic_DNA"/>
</dbReference>
<evidence type="ECO:0000313" key="6">
    <source>
        <dbReference type="EMBL" id="KAF4741890.1"/>
    </source>
</evidence>
<proteinExistence type="inferred from homology"/>
<dbReference type="InterPro" id="IPR000008">
    <property type="entry name" value="C2_dom"/>
</dbReference>
<dbReference type="GO" id="GO:0016301">
    <property type="term" value="F:kinase activity"/>
    <property type="evidence" value="ECO:0007669"/>
    <property type="project" value="UniProtKB-KW"/>
</dbReference>
<dbReference type="AlphaFoldDB" id="A0A7J6TBZ6"/>
<organism evidence="6 7">
    <name type="scientific">Perkinsus olseni</name>
    <name type="common">Perkinsus atlanticus</name>
    <dbReference type="NCBI Taxonomy" id="32597"/>
    <lineage>
        <taxon>Eukaryota</taxon>
        <taxon>Sar</taxon>
        <taxon>Alveolata</taxon>
        <taxon>Perkinsozoa</taxon>
        <taxon>Perkinsea</taxon>
        <taxon>Perkinsida</taxon>
        <taxon>Perkinsidae</taxon>
        <taxon>Perkinsus</taxon>
    </lineage>
</organism>
<dbReference type="Gene3D" id="2.60.40.150">
    <property type="entry name" value="C2 domain"/>
    <property type="match status" value="1"/>
</dbReference>
<protein>
    <recommendedName>
        <fullName evidence="5">C2 domain-containing protein</fullName>
    </recommendedName>
</protein>
<name>A0A7J6TBZ6_PEROL</name>
<dbReference type="Proteomes" id="UP000553632">
    <property type="component" value="Unassembled WGS sequence"/>
</dbReference>
<dbReference type="Pfam" id="PF03770">
    <property type="entry name" value="IPK"/>
    <property type="match status" value="1"/>
</dbReference>
<evidence type="ECO:0000259" key="5">
    <source>
        <dbReference type="Pfam" id="PF00168"/>
    </source>
</evidence>
<dbReference type="SUPFAM" id="SSF49562">
    <property type="entry name" value="C2 domain (Calcium/lipid-binding domain, CaLB)"/>
    <property type="match status" value="2"/>
</dbReference>
<evidence type="ECO:0000256" key="4">
    <source>
        <dbReference type="SAM" id="MobiDB-lite"/>
    </source>
</evidence>
<dbReference type="CDD" id="cd00030">
    <property type="entry name" value="C2"/>
    <property type="match status" value="1"/>
</dbReference>
<accession>A0A7J6TBZ6</accession>
<dbReference type="GO" id="GO:0032958">
    <property type="term" value="P:inositol phosphate biosynthetic process"/>
    <property type="evidence" value="ECO:0007669"/>
    <property type="project" value="InterPro"/>
</dbReference>
<reference evidence="6 7" key="1">
    <citation type="submission" date="2020-04" db="EMBL/GenBank/DDBJ databases">
        <title>Perkinsus olseni comparative genomics.</title>
        <authorList>
            <person name="Bogema D.R."/>
        </authorList>
    </citation>
    <scope>NUCLEOTIDE SEQUENCE [LARGE SCALE GENOMIC DNA]</scope>
    <source>
        <strain evidence="6 7">ATCC PRA-207</strain>
    </source>
</reference>
<feature type="domain" description="C2" evidence="5">
    <location>
        <begin position="416"/>
        <end position="445"/>
    </location>
</feature>
<keyword evidence="7" id="KW-1185">Reference proteome</keyword>
<evidence type="ECO:0000256" key="2">
    <source>
        <dbReference type="ARBA" id="ARBA00022679"/>
    </source>
</evidence>
<dbReference type="InterPro" id="IPR005522">
    <property type="entry name" value="IPK"/>
</dbReference>
<keyword evidence="2" id="KW-0808">Transferase</keyword>
<comment type="similarity">
    <text evidence="1">Belongs to the inositol phosphokinase (IPK) family.</text>
</comment>
<dbReference type="Pfam" id="PF00168">
    <property type="entry name" value="C2"/>
    <property type="match status" value="1"/>
</dbReference>
<gene>
    <name evidence="6" type="ORF">FOZ63_028134</name>
</gene>
<keyword evidence="3" id="KW-0418">Kinase</keyword>
<dbReference type="InterPro" id="IPR038286">
    <property type="entry name" value="IPK_sf"/>
</dbReference>
<comment type="caution">
    <text evidence="6">The sequence shown here is derived from an EMBL/GenBank/DDBJ whole genome shotgun (WGS) entry which is preliminary data.</text>
</comment>